<accession>A0AAV4VW29</accession>
<proteinExistence type="predicted"/>
<reference evidence="2 3" key="1">
    <citation type="submission" date="2021-06" db="EMBL/GenBank/DDBJ databases">
        <title>Caerostris darwini draft genome.</title>
        <authorList>
            <person name="Kono N."/>
            <person name="Arakawa K."/>
        </authorList>
    </citation>
    <scope>NUCLEOTIDE SEQUENCE [LARGE SCALE GENOMIC DNA]</scope>
</reference>
<feature type="region of interest" description="Disordered" evidence="1">
    <location>
        <begin position="139"/>
        <end position="231"/>
    </location>
</feature>
<name>A0AAV4VW29_9ARAC</name>
<evidence type="ECO:0000256" key="1">
    <source>
        <dbReference type="SAM" id="MobiDB-lite"/>
    </source>
</evidence>
<organism evidence="2 3">
    <name type="scientific">Caerostris darwini</name>
    <dbReference type="NCBI Taxonomy" id="1538125"/>
    <lineage>
        <taxon>Eukaryota</taxon>
        <taxon>Metazoa</taxon>
        <taxon>Ecdysozoa</taxon>
        <taxon>Arthropoda</taxon>
        <taxon>Chelicerata</taxon>
        <taxon>Arachnida</taxon>
        <taxon>Araneae</taxon>
        <taxon>Araneomorphae</taxon>
        <taxon>Entelegynae</taxon>
        <taxon>Araneoidea</taxon>
        <taxon>Araneidae</taxon>
        <taxon>Caerostris</taxon>
    </lineage>
</organism>
<protein>
    <submittedName>
        <fullName evidence="2">SCY1-like protein 2</fullName>
    </submittedName>
</protein>
<dbReference type="InterPro" id="IPR051177">
    <property type="entry name" value="CIK-Related_Protein"/>
</dbReference>
<evidence type="ECO:0000313" key="2">
    <source>
        <dbReference type="EMBL" id="GIY74650.1"/>
    </source>
</evidence>
<dbReference type="PANTHER" id="PTHR12984">
    <property type="entry name" value="SCY1-RELATED S/T PROTEIN KINASE-LIKE"/>
    <property type="match status" value="1"/>
</dbReference>
<dbReference type="PANTHER" id="PTHR12984:SF16">
    <property type="entry name" value="BLACK MATCH, ISOFORM H"/>
    <property type="match status" value="1"/>
</dbReference>
<dbReference type="AlphaFoldDB" id="A0AAV4VW29"/>
<gene>
    <name evidence="2" type="primary">Scyl2_4</name>
    <name evidence="2" type="ORF">CDAR_532741</name>
</gene>
<dbReference type="EMBL" id="BPLQ01013769">
    <property type="protein sequence ID" value="GIY74650.1"/>
    <property type="molecule type" value="Genomic_DNA"/>
</dbReference>
<evidence type="ECO:0000313" key="3">
    <source>
        <dbReference type="Proteomes" id="UP001054837"/>
    </source>
</evidence>
<dbReference type="Proteomes" id="UP001054837">
    <property type="component" value="Unassembled WGS sequence"/>
</dbReference>
<sequence>MTQHQEDSVIQVQAIALTCVERIIDKLEKTNILDEVLPMLGKAKLQDPAVLMPVIRIYKQMLGEKRYGLTVNLLATRVMPGLIPIVVSPGLKLDQFTSLVELLREMLDHVARNQRNKLKLEKLSSTEIIPTTFSAIAEQSASYPHRPPTLRLESRRQSISVDDVARRSSGANGGSEASSPDSNLLRVQATLPGRRHSDNTIQPPRILIAPSSPDGSYAPGGMQQRRHSSVCPQDVRYQFSSQKISPSPIVTTPNVGMDFLSSGRSNMRRYSAAALYASSGVPATCNSRGPSPAGSASSLLQQIGSGVQSLFGK</sequence>
<feature type="compositionally biased region" description="Low complexity" evidence="1">
    <location>
        <begin position="167"/>
        <end position="179"/>
    </location>
</feature>
<comment type="caution">
    <text evidence="2">The sequence shown here is derived from an EMBL/GenBank/DDBJ whole genome shotgun (WGS) entry which is preliminary data.</text>
</comment>
<keyword evidence="3" id="KW-1185">Reference proteome</keyword>